<accession>A0ACC3BTC6</accession>
<gene>
    <name evidence="1" type="ORF">I4F81_003552</name>
</gene>
<keyword evidence="2" id="KW-1185">Reference proteome</keyword>
<evidence type="ECO:0000313" key="1">
    <source>
        <dbReference type="EMBL" id="KAK1860966.1"/>
    </source>
</evidence>
<dbReference type="EMBL" id="CM020618">
    <property type="protein sequence ID" value="KAK1860966.1"/>
    <property type="molecule type" value="Genomic_DNA"/>
</dbReference>
<comment type="caution">
    <text evidence="1">The sequence shown here is derived from an EMBL/GenBank/DDBJ whole genome shotgun (WGS) entry which is preliminary data.</text>
</comment>
<organism evidence="1 2">
    <name type="scientific">Pyropia yezoensis</name>
    <name type="common">Susabi-nori</name>
    <name type="synonym">Porphyra yezoensis</name>
    <dbReference type="NCBI Taxonomy" id="2788"/>
    <lineage>
        <taxon>Eukaryota</taxon>
        <taxon>Rhodophyta</taxon>
        <taxon>Bangiophyceae</taxon>
        <taxon>Bangiales</taxon>
        <taxon>Bangiaceae</taxon>
        <taxon>Pyropia</taxon>
    </lineage>
</organism>
<name>A0ACC3BTC6_PYRYE</name>
<reference evidence="1" key="1">
    <citation type="submission" date="2019-11" db="EMBL/GenBank/DDBJ databases">
        <title>Nori genome reveals adaptations in red seaweeds to the harsh intertidal environment.</title>
        <authorList>
            <person name="Wang D."/>
            <person name="Mao Y."/>
        </authorList>
    </citation>
    <scope>NUCLEOTIDE SEQUENCE</scope>
    <source>
        <tissue evidence="1">Gametophyte</tissue>
    </source>
</reference>
<evidence type="ECO:0000313" key="2">
    <source>
        <dbReference type="Proteomes" id="UP000798662"/>
    </source>
</evidence>
<protein>
    <submittedName>
        <fullName evidence="1">Uncharacterized protein</fullName>
    </submittedName>
</protein>
<proteinExistence type="predicted"/>
<sequence>MAATDTAAASATHPGPDAAKDTMSRAGASGPLAAAATAAAVAAALSATVRAAAGAGGGNTAGRARPAAAAAAAAAATADSAAGAGPRSGRWGGGGAVMAGVAAPGGAAAGAERGFGGADRRHRCRTVAAAAGLPARMAGRRRGVGATKAGASVVIGRAVGRDPADMMAVCRGGTGCRAGHTRCARASATMTVGRD</sequence>
<dbReference type="Proteomes" id="UP000798662">
    <property type="component" value="Chromosome 1"/>
</dbReference>